<dbReference type="GO" id="GO:0004672">
    <property type="term" value="F:protein kinase activity"/>
    <property type="evidence" value="ECO:0007669"/>
    <property type="project" value="InterPro"/>
</dbReference>
<organism evidence="3">
    <name type="scientific">Lyngbya confervoides BDU141951</name>
    <dbReference type="NCBI Taxonomy" id="1574623"/>
    <lineage>
        <taxon>Bacteria</taxon>
        <taxon>Bacillati</taxon>
        <taxon>Cyanobacteriota</taxon>
        <taxon>Cyanophyceae</taxon>
        <taxon>Oscillatoriophycideae</taxon>
        <taxon>Oscillatoriales</taxon>
        <taxon>Microcoleaceae</taxon>
        <taxon>Lyngbya</taxon>
    </lineage>
</organism>
<dbReference type="AlphaFoldDB" id="A0A0C1Y7X7"/>
<dbReference type="Pfam" id="PF00069">
    <property type="entry name" value="Pkinase"/>
    <property type="match status" value="1"/>
</dbReference>
<keyword evidence="1" id="KW-0677">Repeat</keyword>
<dbReference type="PANTHER" id="PTHR44858:SF1">
    <property type="entry name" value="UDP-N-ACETYLGLUCOSAMINE--PEPTIDE N-ACETYLGLUCOSAMINYLTRANSFERASE SPINDLY-RELATED"/>
    <property type="match status" value="1"/>
</dbReference>
<gene>
    <name evidence="3" type="ORF">QQ91_015580</name>
</gene>
<comment type="caution">
    <text evidence="3">The sequence shown here is derived from an EMBL/GenBank/DDBJ whole genome shotgun (WGS) entry which is preliminary data.</text>
</comment>
<dbReference type="EMBL" id="JTHE02000003">
    <property type="protein sequence ID" value="NEV68532.1"/>
    <property type="molecule type" value="Genomic_DNA"/>
</dbReference>
<dbReference type="PROSITE" id="PS50011">
    <property type="entry name" value="PROTEIN_KINASE_DOM"/>
    <property type="match status" value="1"/>
</dbReference>
<dbReference type="InterPro" id="IPR011009">
    <property type="entry name" value="Kinase-like_dom_sf"/>
</dbReference>
<dbReference type="SMART" id="SM00028">
    <property type="entry name" value="TPR"/>
    <property type="match status" value="8"/>
</dbReference>
<dbReference type="Gene3D" id="1.25.40.10">
    <property type="entry name" value="Tetratricopeptide repeat domain"/>
    <property type="match status" value="3"/>
</dbReference>
<dbReference type="Gene3D" id="1.10.510.10">
    <property type="entry name" value="Transferase(Phosphotransferase) domain 1"/>
    <property type="match status" value="1"/>
</dbReference>
<evidence type="ECO:0000256" key="1">
    <source>
        <dbReference type="ARBA" id="ARBA00022737"/>
    </source>
</evidence>
<reference evidence="3" key="2">
    <citation type="journal article" date="2015" name="Genome Announc.">
        <title>Draft Genome Sequence of Filamentous Marine Cyanobacterium Lyngbya confervoides Strain BDU141951.</title>
        <authorList>
            <person name="Chandrababunaidu M.M."/>
            <person name="Sen D."/>
            <person name="Tripathy S."/>
        </authorList>
    </citation>
    <scope>NUCLEOTIDE SEQUENCE</scope>
    <source>
        <strain evidence="3">BDU141951</strain>
    </source>
</reference>
<dbReference type="GO" id="GO:0005524">
    <property type="term" value="F:ATP binding"/>
    <property type="evidence" value="ECO:0007669"/>
    <property type="project" value="InterPro"/>
</dbReference>
<sequence length="655" mass="71995">MSSPQNLLGGRYQFIQALNAHPSGRTFLAADVHYPGHPKCVVRELRLPTRNPMTRQFILRLLKQKVAMLEEIGQHPQVPDTSAAFDVDQSFFIVQEFIPGQSLLDLLAASEPWTVQEAIAFLQAILPVLHFAQDHGVIHSNLKPSKLIRHHTDNQWVVLDFGSIKNISQHIAGKQKGQNGTNGNERQSSSVYVAPEQYQHQTLFCSDHYALGMIVIQAMTGRDPKELPQVQAPNRHEQLTAMLRSVPKMSPAFANLLLRMVHAHPQRRYQKAAEILNDLEDLLDVPEVSAMPPEKAVADSPTPRPVESTPTDPPSGRSRRPGLVPILGAVGVVAFIGLATVLGLKLPQRLAAQRQIAQAEAIATEDPAAAIAAYSQALEQLPQQPETLAARSQLYFEQGDAQAALTDISDAIAQAPDHPDYRYSRGNFRFAMGDIQGAINDYTQALELDPTLTKAYVNRGSARADWGDDRGAINDYTQAIDLATDSDTAAAAYLNRCLSYSNLDEQELALSDCSTAINQRPSHALAYQNRGLVRRRLGDFQGSLQDYNIAIQIDPNSPDPFYNRALTRQALNDQPGAMDDLSQAIAIDPTYVFARYDRALLHIDMNNPSAALQDLQAAAQLCLDLGRTGCYEDAQFQISQLQNAAAPESDAATLE</sequence>
<dbReference type="InterPro" id="IPR050498">
    <property type="entry name" value="Ycf3"/>
</dbReference>
<name>A0A0C1Y7X7_9CYAN</name>
<dbReference type="GO" id="GO:0009279">
    <property type="term" value="C:cell outer membrane"/>
    <property type="evidence" value="ECO:0007669"/>
    <property type="project" value="TreeGrafter"/>
</dbReference>
<evidence type="ECO:0000256" key="2">
    <source>
        <dbReference type="ARBA" id="ARBA00022803"/>
    </source>
</evidence>
<accession>A0A0C1Y7X7</accession>
<keyword evidence="2" id="KW-0802">TPR repeat</keyword>
<dbReference type="Pfam" id="PF13414">
    <property type="entry name" value="TPR_11"/>
    <property type="match status" value="2"/>
</dbReference>
<dbReference type="InterPro" id="IPR011990">
    <property type="entry name" value="TPR-like_helical_dom_sf"/>
</dbReference>
<dbReference type="SUPFAM" id="SSF56112">
    <property type="entry name" value="Protein kinase-like (PK-like)"/>
    <property type="match status" value="1"/>
</dbReference>
<protein>
    <submittedName>
        <fullName evidence="3">Tetratricopeptide repeat protein</fullName>
    </submittedName>
</protein>
<dbReference type="GO" id="GO:0046813">
    <property type="term" value="P:receptor-mediated virion attachment to host cell"/>
    <property type="evidence" value="ECO:0007669"/>
    <property type="project" value="TreeGrafter"/>
</dbReference>
<proteinExistence type="predicted"/>
<reference evidence="3" key="1">
    <citation type="submission" date="2014-11" db="EMBL/GenBank/DDBJ databases">
        <authorList>
            <person name="Malar M.C."/>
            <person name="Sen D."/>
            <person name="Tripathy S."/>
        </authorList>
    </citation>
    <scope>NUCLEOTIDE SEQUENCE</scope>
    <source>
        <strain evidence="3">BDU141951</strain>
    </source>
</reference>
<dbReference type="SMART" id="SM00220">
    <property type="entry name" value="S_TKc"/>
    <property type="match status" value="1"/>
</dbReference>
<dbReference type="SUPFAM" id="SSF48452">
    <property type="entry name" value="TPR-like"/>
    <property type="match status" value="1"/>
</dbReference>
<reference evidence="3" key="3">
    <citation type="submission" date="2020-02" db="EMBL/GenBank/DDBJ databases">
        <authorList>
            <person name="Sarangi A.N."/>
            <person name="Ghosh S."/>
            <person name="Mukherjee M."/>
            <person name="Tripathy S."/>
        </authorList>
    </citation>
    <scope>NUCLEOTIDE SEQUENCE</scope>
    <source>
        <strain evidence="3">BDU141951</strain>
    </source>
</reference>
<evidence type="ECO:0000313" key="3">
    <source>
        <dbReference type="EMBL" id="NEV68532.1"/>
    </source>
</evidence>
<dbReference type="InterPro" id="IPR000719">
    <property type="entry name" value="Prot_kinase_dom"/>
</dbReference>
<dbReference type="InterPro" id="IPR019734">
    <property type="entry name" value="TPR_rpt"/>
</dbReference>
<dbReference type="PANTHER" id="PTHR44858">
    <property type="entry name" value="TETRATRICOPEPTIDE REPEAT PROTEIN 6"/>
    <property type="match status" value="1"/>
</dbReference>
<dbReference type="PROSITE" id="PS50005">
    <property type="entry name" value="TPR"/>
    <property type="match status" value="3"/>
</dbReference>